<organism evidence="3 4">
    <name type="scientific">Loxostege sticticalis</name>
    <name type="common">Beet webworm moth</name>
    <dbReference type="NCBI Taxonomy" id="481309"/>
    <lineage>
        <taxon>Eukaryota</taxon>
        <taxon>Metazoa</taxon>
        <taxon>Ecdysozoa</taxon>
        <taxon>Arthropoda</taxon>
        <taxon>Hexapoda</taxon>
        <taxon>Insecta</taxon>
        <taxon>Pterygota</taxon>
        <taxon>Neoptera</taxon>
        <taxon>Endopterygota</taxon>
        <taxon>Lepidoptera</taxon>
        <taxon>Glossata</taxon>
        <taxon>Ditrysia</taxon>
        <taxon>Pyraloidea</taxon>
        <taxon>Crambidae</taxon>
        <taxon>Pyraustinae</taxon>
        <taxon>Loxostege</taxon>
    </lineage>
</organism>
<name>A0ABD0TIL8_LOXSC</name>
<comment type="caution">
    <text evidence="3">The sequence shown here is derived from an EMBL/GenBank/DDBJ whole genome shotgun (WGS) entry which is preliminary data.</text>
</comment>
<dbReference type="PROSITE" id="PS51532">
    <property type="entry name" value="PITH"/>
    <property type="match status" value="1"/>
</dbReference>
<dbReference type="FunFam" id="2.60.120.470:FF:000002">
    <property type="entry name" value="PITH domain-containing protein 1"/>
    <property type="match status" value="1"/>
</dbReference>
<dbReference type="PANTHER" id="PTHR12175:SF1">
    <property type="entry name" value="PITH DOMAIN-CONTAINING PROTEIN 1"/>
    <property type="match status" value="1"/>
</dbReference>
<dbReference type="GO" id="GO:0005737">
    <property type="term" value="C:cytoplasm"/>
    <property type="evidence" value="ECO:0007669"/>
    <property type="project" value="UniProtKB-ARBA"/>
</dbReference>
<comment type="similarity">
    <text evidence="1">Belongs to the PITHD1 family.</text>
</comment>
<evidence type="ECO:0000259" key="2">
    <source>
        <dbReference type="PROSITE" id="PS51532"/>
    </source>
</evidence>
<dbReference type="AlphaFoldDB" id="A0ABD0TIL8"/>
<protein>
    <recommendedName>
        <fullName evidence="2">PITH domain-containing protein</fullName>
    </recommendedName>
</protein>
<dbReference type="InterPro" id="IPR010400">
    <property type="entry name" value="PITH_dom"/>
</dbReference>
<feature type="domain" description="PITH" evidence="2">
    <location>
        <begin position="15"/>
        <end position="187"/>
    </location>
</feature>
<dbReference type="GO" id="GO:0060255">
    <property type="term" value="P:regulation of macromolecule metabolic process"/>
    <property type="evidence" value="ECO:0007669"/>
    <property type="project" value="UniProtKB-ARBA"/>
</dbReference>
<dbReference type="Gene3D" id="2.60.120.470">
    <property type="entry name" value="PITH domain"/>
    <property type="match status" value="1"/>
</dbReference>
<dbReference type="Pfam" id="PF06201">
    <property type="entry name" value="PITH"/>
    <property type="match status" value="1"/>
</dbReference>
<evidence type="ECO:0000313" key="4">
    <source>
        <dbReference type="Proteomes" id="UP001549921"/>
    </source>
</evidence>
<gene>
    <name evidence="3" type="ORF">ABMA28_013521</name>
</gene>
<reference evidence="3 4" key="1">
    <citation type="submission" date="2024-06" db="EMBL/GenBank/DDBJ databases">
        <title>A chromosome-level genome assembly of beet webworm, Loxostege sticticalis.</title>
        <authorList>
            <person name="Zhang Y."/>
        </authorList>
    </citation>
    <scope>NUCLEOTIDE SEQUENCE [LARGE SCALE GENOMIC DNA]</scope>
    <source>
        <strain evidence="3">AQ028</strain>
        <tissue evidence="3">Male pupae</tissue>
    </source>
</reference>
<dbReference type="PANTHER" id="PTHR12175">
    <property type="entry name" value="AD039 HT014 THIOREDOXIN FAMILY TRP26"/>
    <property type="match status" value="1"/>
</dbReference>
<accession>A0ABD0TIL8</accession>
<evidence type="ECO:0000313" key="3">
    <source>
        <dbReference type="EMBL" id="KAL0849180.1"/>
    </source>
</evidence>
<dbReference type="GO" id="GO:0045654">
    <property type="term" value="P:positive regulation of megakaryocyte differentiation"/>
    <property type="evidence" value="ECO:0007669"/>
    <property type="project" value="UniProtKB-ARBA"/>
</dbReference>
<dbReference type="SUPFAM" id="SSF49785">
    <property type="entry name" value="Galactose-binding domain-like"/>
    <property type="match status" value="1"/>
</dbReference>
<dbReference type="GO" id="GO:0080090">
    <property type="term" value="P:regulation of primary metabolic process"/>
    <property type="evidence" value="ECO:0007669"/>
    <property type="project" value="UniProtKB-ARBA"/>
</dbReference>
<dbReference type="InterPro" id="IPR037047">
    <property type="entry name" value="PITH_dom_sf"/>
</dbReference>
<evidence type="ECO:0000256" key="1">
    <source>
        <dbReference type="ARBA" id="ARBA00025788"/>
    </source>
</evidence>
<proteinExistence type="inferred from homology"/>
<dbReference type="InterPro" id="IPR008979">
    <property type="entry name" value="Galactose-bd-like_sf"/>
</dbReference>
<dbReference type="InterPro" id="IPR045099">
    <property type="entry name" value="PITH1-like"/>
</dbReference>
<sequence>MAHHCHDGHHDHDHADSDEMGIQYNLFEKIDKENLECLNESIEGAGKTVFKPWDKRLDRVNFVESDADEELLFNIPFTGNVKLKGIRIASEDTDSHPAKLRLYKNRPNMTFDDISIEPDQVFELQKDSEGVLEYAPKVVTFSSVSHLSMHFPSNFGAQSTKIYYIGLKGEWTPGHRHGVTICTYEARPNLDDHKLKHLDSVTKQID</sequence>
<dbReference type="EMBL" id="JBEDNZ010000004">
    <property type="protein sequence ID" value="KAL0849180.1"/>
    <property type="molecule type" value="Genomic_DNA"/>
</dbReference>
<dbReference type="Proteomes" id="UP001549921">
    <property type="component" value="Unassembled WGS sequence"/>
</dbReference>